<dbReference type="InterPro" id="IPR025444">
    <property type="entry name" value="Monooxy_af470"/>
</dbReference>
<evidence type="ECO:0000313" key="1">
    <source>
        <dbReference type="EMBL" id="ABQ32226.1"/>
    </source>
</evidence>
<name>A5G2Z4_ACICJ</name>
<dbReference type="RefSeq" id="WP_012040498.1">
    <property type="nucleotide sequence ID" value="NC_009484.1"/>
</dbReference>
<proteinExistence type="predicted"/>
<keyword evidence="2" id="KW-1185">Reference proteome</keyword>
<sequence>MSRTSQPVTVDLTGFPDLTVVYLGMKVTKIRGVATLLGLGRPLRALGQNRPDGLLHQDLFLWRIDHVGIRQYWRDFDALECFTRSAPHSIWWREFSAAPRGTGFWHETYRKAGGMEGIYLHMPEPGGFASFAPHISRAGLHATARRRSDASLRPTDPRSPS</sequence>
<dbReference type="HOGENOM" id="CLU_109716_0_0_5"/>
<dbReference type="eggNOG" id="ENOG5031YI3">
    <property type="taxonomic scope" value="Bacteria"/>
</dbReference>
<gene>
    <name evidence="1" type="ordered locus">Acry_3036</name>
</gene>
<dbReference type="EMBL" id="CP000697">
    <property type="protein sequence ID" value="ABQ32226.1"/>
    <property type="molecule type" value="Genomic_DNA"/>
</dbReference>
<dbReference type="AlphaFoldDB" id="A5G2Z4"/>
<evidence type="ECO:0000313" key="2">
    <source>
        <dbReference type="Proteomes" id="UP000000245"/>
    </source>
</evidence>
<organism evidence="1 2">
    <name type="scientific">Acidiphilium cryptum (strain JF-5)</name>
    <dbReference type="NCBI Taxonomy" id="349163"/>
    <lineage>
        <taxon>Bacteria</taxon>
        <taxon>Pseudomonadati</taxon>
        <taxon>Pseudomonadota</taxon>
        <taxon>Alphaproteobacteria</taxon>
        <taxon>Acetobacterales</taxon>
        <taxon>Acidocellaceae</taxon>
        <taxon>Acidiphilium</taxon>
    </lineage>
</organism>
<reference evidence="1 2" key="1">
    <citation type="submission" date="2007-05" db="EMBL/GenBank/DDBJ databases">
        <title>Complete sequence of chromosome of Acidiphilium cryptum JF-5.</title>
        <authorList>
            <consortium name="US DOE Joint Genome Institute"/>
            <person name="Copeland A."/>
            <person name="Lucas S."/>
            <person name="Lapidus A."/>
            <person name="Barry K."/>
            <person name="Detter J.C."/>
            <person name="Glavina del Rio T."/>
            <person name="Hammon N."/>
            <person name="Israni S."/>
            <person name="Dalin E."/>
            <person name="Tice H."/>
            <person name="Pitluck S."/>
            <person name="Sims D."/>
            <person name="Brettin T."/>
            <person name="Bruce D."/>
            <person name="Han C."/>
            <person name="Schmutz J."/>
            <person name="Larimer F."/>
            <person name="Land M."/>
            <person name="Hauser L."/>
            <person name="Kyrpides N."/>
            <person name="Kim E."/>
            <person name="Magnuson T."/>
            <person name="Richardson P."/>
        </authorList>
    </citation>
    <scope>NUCLEOTIDE SEQUENCE [LARGE SCALE GENOMIC DNA]</scope>
    <source>
        <strain evidence="1 2">JF-5</strain>
    </source>
</reference>
<dbReference type="Pfam" id="PF13826">
    <property type="entry name" value="Monooxy_af470-like"/>
    <property type="match status" value="1"/>
</dbReference>
<accession>A5G2Z4</accession>
<dbReference type="KEGG" id="acr:Acry_3036"/>
<dbReference type="Proteomes" id="UP000000245">
    <property type="component" value="Chromosome"/>
</dbReference>
<evidence type="ECO:0008006" key="3">
    <source>
        <dbReference type="Google" id="ProtNLM"/>
    </source>
</evidence>
<protein>
    <recommendedName>
        <fullName evidence="3">DUF4188 domain-containing protein</fullName>
    </recommendedName>
</protein>